<feature type="transmembrane region" description="Helical" evidence="1">
    <location>
        <begin position="132"/>
        <end position="153"/>
    </location>
</feature>
<feature type="transmembrane region" description="Helical" evidence="1">
    <location>
        <begin position="199"/>
        <end position="220"/>
    </location>
</feature>
<accession>A0ABD3NIL5</accession>
<keyword evidence="1" id="KW-0812">Transmembrane</keyword>
<organism evidence="2 3">
    <name type="scientific">Cyclotella atomus</name>
    <dbReference type="NCBI Taxonomy" id="382360"/>
    <lineage>
        <taxon>Eukaryota</taxon>
        <taxon>Sar</taxon>
        <taxon>Stramenopiles</taxon>
        <taxon>Ochrophyta</taxon>
        <taxon>Bacillariophyta</taxon>
        <taxon>Coscinodiscophyceae</taxon>
        <taxon>Thalassiosirophycidae</taxon>
        <taxon>Stephanodiscales</taxon>
        <taxon>Stephanodiscaceae</taxon>
        <taxon>Cyclotella</taxon>
    </lineage>
</organism>
<evidence type="ECO:0000313" key="2">
    <source>
        <dbReference type="EMBL" id="KAL3775692.1"/>
    </source>
</evidence>
<keyword evidence="1" id="KW-1133">Transmembrane helix</keyword>
<name>A0ABD3NIL5_9STRA</name>
<evidence type="ECO:0000313" key="3">
    <source>
        <dbReference type="Proteomes" id="UP001530400"/>
    </source>
</evidence>
<evidence type="ECO:0000256" key="1">
    <source>
        <dbReference type="SAM" id="Phobius"/>
    </source>
</evidence>
<dbReference type="Proteomes" id="UP001530400">
    <property type="component" value="Unassembled WGS sequence"/>
</dbReference>
<dbReference type="EMBL" id="JALLPJ020001142">
    <property type="protein sequence ID" value="KAL3775692.1"/>
    <property type="molecule type" value="Genomic_DNA"/>
</dbReference>
<gene>
    <name evidence="2" type="ORF">ACHAWO_004506</name>
</gene>
<keyword evidence="1" id="KW-0472">Membrane</keyword>
<comment type="caution">
    <text evidence="2">The sequence shown here is derived from an EMBL/GenBank/DDBJ whole genome shotgun (WGS) entry which is preliminary data.</text>
</comment>
<feature type="transmembrane region" description="Helical" evidence="1">
    <location>
        <begin position="232"/>
        <end position="257"/>
    </location>
</feature>
<protein>
    <submittedName>
        <fullName evidence="2">Uncharacterized protein</fullName>
    </submittedName>
</protein>
<proteinExistence type="predicted"/>
<dbReference type="AlphaFoldDB" id="A0ABD3NIL5"/>
<sequence>MAVIFSIQTHLSTDFVHLSEPLDVGIFFKNISSVGMSSWMVCALKQDIVAEILDGSIGYQRALYPGRSSTKETPSFAEDRLGMDDDGLVSADFPYRDDDEILNGMSSEFWSCKPIYFNSSSVDDKKWILSRVFFMVGIICGVTATCCLAVFIVSRSSRLGSNVKEAKLMYNHKYKAELSREVRRKELQLRSLDTDSTGYRSIASLFLIAYLFQCITFIFLDSEICKSHACQVSTGAFSLMVACILWVMSGLLVYLMMRKIWKNQSLLRVHNKKRQKSTSGDKLIGFDASTFEAVDEDLETSSSLSQQNSDSGSIWQLNNTCETELNDTSSLAATVDSAEIQKTASRSINFSSASSLGSPDDVLVILQKKYKRTMTLNM</sequence>
<keyword evidence="3" id="KW-1185">Reference proteome</keyword>
<reference evidence="2 3" key="1">
    <citation type="submission" date="2024-10" db="EMBL/GenBank/DDBJ databases">
        <title>Updated reference genomes for cyclostephanoid diatoms.</title>
        <authorList>
            <person name="Roberts W.R."/>
            <person name="Alverson A.J."/>
        </authorList>
    </citation>
    <scope>NUCLEOTIDE SEQUENCE [LARGE SCALE GENOMIC DNA]</scope>
    <source>
        <strain evidence="2 3">AJA010-31</strain>
    </source>
</reference>